<reference evidence="1 2" key="1">
    <citation type="submission" date="2019-12" db="EMBL/GenBank/DDBJ databases">
        <authorList>
            <person name="Li M."/>
        </authorList>
    </citation>
    <scope>NUCLEOTIDE SEQUENCE [LARGE SCALE GENOMIC DNA]</scope>
    <source>
        <strain evidence="1 2">GBMRC 2024</strain>
    </source>
</reference>
<gene>
    <name evidence="1" type="ORF">GR170_18400</name>
</gene>
<organism evidence="1 2">
    <name type="scientific">Pseudooceanicola albus</name>
    <dbReference type="NCBI Taxonomy" id="2692189"/>
    <lineage>
        <taxon>Bacteria</taxon>
        <taxon>Pseudomonadati</taxon>
        <taxon>Pseudomonadota</taxon>
        <taxon>Alphaproteobacteria</taxon>
        <taxon>Rhodobacterales</taxon>
        <taxon>Paracoccaceae</taxon>
        <taxon>Pseudooceanicola</taxon>
    </lineage>
</organism>
<dbReference type="EMBL" id="WUMU01000021">
    <property type="protein sequence ID" value="MXN19808.1"/>
    <property type="molecule type" value="Genomic_DNA"/>
</dbReference>
<protein>
    <submittedName>
        <fullName evidence="1">Uncharacterized protein</fullName>
    </submittedName>
</protein>
<dbReference type="SUPFAM" id="SSF47226">
    <property type="entry name" value="Histidine-containing phosphotransfer domain, HPT domain"/>
    <property type="match status" value="1"/>
</dbReference>
<keyword evidence="2" id="KW-1185">Reference proteome</keyword>
<sequence>MRKVSQILVMTRSEPVGLDPERLRQLYAQLGEAGADNVVCRAMEELALRFSHADRMLREGRREELRKAVRSLAAIADQVGMTLLSRVAGDVGACLGGGDDVALAATFARLLRVGESSLMAIWELQDITL</sequence>
<evidence type="ECO:0000313" key="2">
    <source>
        <dbReference type="Proteomes" id="UP000477911"/>
    </source>
</evidence>
<comment type="caution">
    <text evidence="1">The sequence shown here is derived from an EMBL/GenBank/DDBJ whole genome shotgun (WGS) entry which is preliminary data.</text>
</comment>
<dbReference type="InterPro" id="IPR036641">
    <property type="entry name" value="HPT_dom_sf"/>
</dbReference>
<name>A0A6L7G8F8_9RHOB</name>
<dbReference type="GO" id="GO:0000160">
    <property type="term" value="P:phosphorelay signal transduction system"/>
    <property type="evidence" value="ECO:0007669"/>
    <property type="project" value="InterPro"/>
</dbReference>
<dbReference type="AlphaFoldDB" id="A0A6L7G8F8"/>
<proteinExistence type="predicted"/>
<evidence type="ECO:0000313" key="1">
    <source>
        <dbReference type="EMBL" id="MXN19808.1"/>
    </source>
</evidence>
<dbReference type="Proteomes" id="UP000477911">
    <property type="component" value="Unassembled WGS sequence"/>
</dbReference>
<accession>A0A6L7G8F8</accession>